<name>A0ABS1T876_9CLOT</name>
<dbReference type="Gene3D" id="2.30.30.240">
    <property type="entry name" value="PRC-barrel domain"/>
    <property type="match status" value="1"/>
</dbReference>
<dbReference type="RefSeq" id="WP_202747602.1">
    <property type="nucleotide sequence ID" value="NZ_JAESWC010000002.1"/>
</dbReference>
<evidence type="ECO:0000313" key="3">
    <source>
        <dbReference type="Proteomes" id="UP000632377"/>
    </source>
</evidence>
<dbReference type="SUPFAM" id="SSF50346">
    <property type="entry name" value="PRC-barrel domain"/>
    <property type="match status" value="1"/>
</dbReference>
<dbReference type="InterPro" id="IPR011033">
    <property type="entry name" value="PRC_barrel-like_sf"/>
</dbReference>
<comment type="caution">
    <text evidence="2">The sequence shown here is derived from an EMBL/GenBank/DDBJ whole genome shotgun (WGS) entry which is preliminary data.</text>
</comment>
<accession>A0ABS1T876</accession>
<reference evidence="2 3" key="1">
    <citation type="submission" date="2021-01" db="EMBL/GenBank/DDBJ databases">
        <title>Genome public.</title>
        <authorList>
            <person name="Liu C."/>
            <person name="Sun Q."/>
        </authorList>
    </citation>
    <scope>NUCLEOTIDE SEQUENCE [LARGE SCALE GENOMIC DNA]</scope>
    <source>
        <strain evidence="2 3">YIM B02515</strain>
    </source>
</reference>
<dbReference type="InterPro" id="IPR014238">
    <property type="entry name" value="Spore_YlmC/YmxH"/>
</dbReference>
<evidence type="ECO:0000259" key="1">
    <source>
        <dbReference type="Pfam" id="PF05239"/>
    </source>
</evidence>
<sequence length="87" mass="9814">MEDSLYSIANLRSMEVIDISTGSKLGFIKDLKIDCDEYRILSILLPNQKVSWFGKNDTIEIPWSKVLKIGLDVILIDGNGLVINNKM</sequence>
<keyword evidence="3" id="KW-1185">Reference proteome</keyword>
<protein>
    <submittedName>
        <fullName evidence="2">YlmC/YmxH family sporulation protein</fullName>
    </submittedName>
</protein>
<dbReference type="PANTHER" id="PTHR40061">
    <property type="entry name" value="SPORULATION PROTEIN YLMC-RELATED"/>
    <property type="match status" value="1"/>
</dbReference>
<dbReference type="PANTHER" id="PTHR40061:SF1">
    <property type="entry name" value="SPORULATION PROTEIN YLMC-RELATED"/>
    <property type="match status" value="1"/>
</dbReference>
<organism evidence="2 3">
    <name type="scientific">Clostridium rhizosphaerae</name>
    <dbReference type="NCBI Taxonomy" id="2803861"/>
    <lineage>
        <taxon>Bacteria</taxon>
        <taxon>Bacillati</taxon>
        <taxon>Bacillota</taxon>
        <taxon>Clostridia</taxon>
        <taxon>Eubacteriales</taxon>
        <taxon>Clostridiaceae</taxon>
        <taxon>Clostridium</taxon>
    </lineage>
</organism>
<evidence type="ECO:0000313" key="2">
    <source>
        <dbReference type="EMBL" id="MBL4934972.1"/>
    </source>
</evidence>
<dbReference type="EMBL" id="JAESWC010000002">
    <property type="protein sequence ID" value="MBL4934972.1"/>
    <property type="molecule type" value="Genomic_DNA"/>
</dbReference>
<dbReference type="NCBIfam" id="TIGR02888">
    <property type="entry name" value="spore_YlmC_YmxH"/>
    <property type="match status" value="1"/>
</dbReference>
<dbReference type="InterPro" id="IPR027275">
    <property type="entry name" value="PRC-brl_dom"/>
</dbReference>
<dbReference type="Pfam" id="PF05239">
    <property type="entry name" value="PRC"/>
    <property type="match status" value="1"/>
</dbReference>
<feature type="domain" description="PRC-barrel" evidence="1">
    <location>
        <begin position="6"/>
        <end position="78"/>
    </location>
</feature>
<dbReference type="Proteomes" id="UP000632377">
    <property type="component" value="Unassembled WGS sequence"/>
</dbReference>
<proteinExistence type="predicted"/>
<gene>
    <name evidence="2" type="ORF">JK636_04275</name>
</gene>